<dbReference type="AlphaFoldDB" id="A0A6A6YE02"/>
<reference evidence="4" key="3">
    <citation type="submission" date="2025-04" db="UniProtKB">
        <authorList>
            <consortium name="RefSeq"/>
        </authorList>
    </citation>
    <scope>IDENTIFICATION</scope>
    <source>
        <strain evidence="4">CBS 304.34</strain>
    </source>
</reference>
<organism evidence="2">
    <name type="scientific">Mytilinidion resinicola</name>
    <dbReference type="NCBI Taxonomy" id="574789"/>
    <lineage>
        <taxon>Eukaryota</taxon>
        <taxon>Fungi</taxon>
        <taxon>Dikarya</taxon>
        <taxon>Ascomycota</taxon>
        <taxon>Pezizomycotina</taxon>
        <taxon>Dothideomycetes</taxon>
        <taxon>Pleosporomycetidae</taxon>
        <taxon>Mytilinidiales</taxon>
        <taxon>Mytilinidiaceae</taxon>
        <taxon>Mytilinidion</taxon>
    </lineage>
</organism>
<reference evidence="4" key="2">
    <citation type="submission" date="2020-04" db="EMBL/GenBank/DDBJ databases">
        <authorList>
            <consortium name="NCBI Genome Project"/>
        </authorList>
    </citation>
    <scope>NUCLEOTIDE SEQUENCE</scope>
    <source>
        <strain evidence="4">CBS 304.34</strain>
    </source>
</reference>
<dbReference type="RefSeq" id="XP_033574010.1">
    <property type="nucleotide sequence ID" value="XM_033720630.1"/>
</dbReference>
<accession>A0A6A6YE02</accession>
<name>A0A6A6YE02_9PEZI</name>
<keyword evidence="1" id="KW-1133">Transmembrane helix</keyword>
<keyword evidence="3" id="KW-1185">Reference proteome</keyword>
<evidence type="ECO:0000313" key="4">
    <source>
        <dbReference type="RefSeq" id="XP_033574010.1"/>
    </source>
</evidence>
<dbReference type="GeneID" id="54461523"/>
<feature type="transmembrane region" description="Helical" evidence="1">
    <location>
        <begin position="12"/>
        <end position="30"/>
    </location>
</feature>
<keyword evidence="1" id="KW-0812">Transmembrane</keyword>
<evidence type="ECO:0000313" key="3">
    <source>
        <dbReference type="Proteomes" id="UP000504636"/>
    </source>
</evidence>
<gene>
    <name evidence="2 4" type="ORF">BDZ99DRAFT_465779</name>
</gene>
<dbReference type="EMBL" id="MU003706">
    <property type="protein sequence ID" value="KAF2807046.1"/>
    <property type="molecule type" value="Genomic_DNA"/>
</dbReference>
<evidence type="ECO:0000256" key="1">
    <source>
        <dbReference type="SAM" id="Phobius"/>
    </source>
</evidence>
<dbReference type="Proteomes" id="UP000504636">
    <property type="component" value="Unplaced"/>
</dbReference>
<reference evidence="2 4" key="1">
    <citation type="journal article" date="2020" name="Stud. Mycol.">
        <title>101 Dothideomycetes genomes: a test case for predicting lifestyles and emergence of pathogens.</title>
        <authorList>
            <person name="Haridas S."/>
            <person name="Albert R."/>
            <person name="Binder M."/>
            <person name="Bloem J."/>
            <person name="Labutti K."/>
            <person name="Salamov A."/>
            <person name="Andreopoulos B."/>
            <person name="Baker S."/>
            <person name="Barry K."/>
            <person name="Bills G."/>
            <person name="Bluhm B."/>
            <person name="Cannon C."/>
            <person name="Castanera R."/>
            <person name="Culley D."/>
            <person name="Daum C."/>
            <person name="Ezra D."/>
            <person name="Gonzalez J."/>
            <person name="Henrissat B."/>
            <person name="Kuo A."/>
            <person name="Liang C."/>
            <person name="Lipzen A."/>
            <person name="Lutzoni F."/>
            <person name="Magnuson J."/>
            <person name="Mondo S."/>
            <person name="Nolan M."/>
            <person name="Ohm R."/>
            <person name="Pangilinan J."/>
            <person name="Park H.-J."/>
            <person name="Ramirez L."/>
            <person name="Alfaro M."/>
            <person name="Sun H."/>
            <person name="Tritt A."/>
            <person name="Yoshinaga Y."/>
            <person name="Zwiers L.-H."/>
            <person name="Turgeon B."/>
            <person name="Goodwin S."/>
            <person name="Spatafora J."/>
            <person name="Crous P."/>
            <person name="Grigoriev I."/>
        </authorList>
    </citation>
    <scope>NUCLEOTIDE SEQUENCE</scope>
    <source>
        <strain evidence="2 4">CBS 304.34</strain>
    </source>
</reference>
<proteinExistence type="predicted"/>
<evidence type="ECO:0000313" key="2">
    <source>
        <dbReference type="EMBL" id="KAF2807046.1"/>
    </source>
</evidence>
<sequence length="61" mass="6905">MQILCSRYNVYVFLYSFASFWSECIISVAYPRLSEVMLSCTSTVNCGIASQVGIFQRQHGV</sequence>
<keyword evidence="1" id="KW-0472">Membrane</keyword>
<protein>
    <submittedName>
        <fullName evidence="2 4">Uncharacterized protein</fullName>
    </submittedName>
</protein>